<evidence type="ECO:0000256" key="6">
    <source>
        <dbReference type="ARBA" id="ARBA00022918"/>
    </source>
</evidence>
<keyword evidence="6" id="KW-0695">RNA-directed DNA polymerase</keyword>
<feature type="compositionally biased region" description="Low complexity" evidence="8">
    <location>
        <begin position="267"/>
        <end position="280"/>
    </location>
</feature>
<gene>
    <name evidence="11" type="ORF">E3N88_21613</name>
</gene>
<keyword evidence="7" id="KW-0863">Zinc-finger</keyword>
<evidence type="ECO:0000256" key="1">
    <source>
        <dbReference type="ARBA" id="ARBA00022679"/>
    </source>
</evidence>
<feature type="compositionally biased region" description="Basic and acidic residues" evidence="8">
    <location>
        <begin position="234"/>
        <end position="250"/>
    </location>
</feature>
<dbReference type="PROSITE" id="PS50158">
    <property type="entry name" value="ZF_CCHC"/>
    <property type="match status" value="2"/>
</dbReference>
<dbReference type="Gene3D" id="4.10.60.10">
    <property type="entry name" value="Zinc finger, CCHC-type"/>
    <property type="match status" value="1"/>
</dbReference>
<keyword evidence="1" id="KW-0808">Transferase</keyword>
<dbReference type="InterPro" id="IPR001878">
    <property type="entry name" value="Znf_CCHC"/>
</dbReference>
<evidence type="ECO:0000256" key="3">
    <source>
        <dbReference type="ARBA" id="ARBA00022722"/>
    </source>
</evidence>
<accession>A0A5N6N808</accession>
<dbReference type="CDD" id="cd01647">
    <property type="entry name" value="RT_LTR"/>
    <property type="match status" value="1"/>
</dbReference>
<dbReference type="Pfam" id="PF13976">
    <property type="entry name" value="gag_pre-integrs"/>
    <property type="match status" value="1"/>
</dbReference>
<dbReference type="GO" id="GO:0003964">
    <property type="term" value="F:RNA-directed DNA polymerase activity"/>
    <property type="evidence" value="ECO:0007669"/>
    <property type="project" value="UniProtKB-KW"/>
</dbReference>
<dbReference type="GO" id="GO:0015074">
    <property type="term" value="P:DNA integration"/>
    <property type="evidence" value="ECO:0007669"/>
    <property type="project" value="InterPro"/>
</dbReference>
<dbReference type="Pfam" id="PF17917">
    <property type="entry name" value="RT_RNaseH"/>
    <property type="match status" value="1"/>
</dbReference>
<feature type="domain" description="Integrase catalytic" evidence="10">
    <location>
        <begin position="1262"/>
        <end position="1429"/>
    </location>
</feature>
<keyword evidence="12" id="KW-1185">Reference proteome</keyword>
<protein>
    <recommendedName>
        <fullName evidence="13">Reverse transcriptase</fullName>
    </recommendedName>
</protein>
<dbReference type="InterPro" id="IPR045358">
    <property type="entry name" value="Ty3_capsid"/>
</dbReference>
<feature type="region of interest" description="Disordered" evidence="8">
    <location>
        <begin position="1557"/>
        <end position="1611"/>
    </location>
</feature>
<comment type="caution">
    <text evidence="11">The sequence shown here is derived from an EMBL/GenBank/DDBJ whole genome shotgun (WGS) entry which is preliminary data.</text>
</comment>
<dbReference type="GO" id="GO:0004519">
    <property type="term" value="F:endonuclease activity"/>
    <property type="evidence" value="ECO:0007669"/>
    <property type="project" value="UniProtKB-KW"/>
</dbReference>
<dbReference type="Gene3D" id="3.30.420.10">
    <property type="entry name" value="Ribonuclease H-like superfamily/Ribonuclease H"/>
    <property type="match status" value="2"/>
</dbReference>
<feature type="region of interest" description="Disordered" evidence="8">
    <location>
        <begin position="228"/>
        <end position="284"/>
    </location>
</feature>
<feature type="domain" description="Integrase catalytic" evidence="10">
    <location>
        <begin position="735"/>
        <end position="895"/>
    </location>
</feature>
<dbReference type="Pfam" id="PF25597">
    <property type="entry name" value="SH3_retrovirus"/>
    <property type="match status" value="1"/>
</dbReference>
<dbReference type="InterPro" id="IPR001584">
    <property type="entry name" value="Integrase_cat-core"/>
</dbReference>
<keyword evidence="3" id="KW-0540">Nuclease</keyword>
<dbReference type="InterPro" id="IPR012337">
    <property type="entry name" value="RNaseH-like_sf"/>
</dbReference>
<dbReference type="Gene3D" id="3.30.70.270">
    <property type="match status" value="1"/>
</dbReference>
<dbReference type="EMBL" id="SZYD01000012">
    <property type="protein sequence ID" value="KAD4584012.1"/>
    <property type="molecule type" value="Genomic_DNA"/>
</dbReference>
<reference evidence="11 12" key="1">
    <citation type="submission" date="2019-05" db="EMBL/GenBank/DDBJ databases">
        <title>Mikania micrantha, genome provides insights into the molecular mechanism of rapid growth.</title>
        <authorList>
            <person name="Liu B."/>
        </authorList>
    </citation>
    <scope>NUCLEOTIDE SEQUENCE [LARGE SCALE GENOMIC DNA]</scope>
    <source>
        <strain evidence="11">NLD-2019</strain>
        <tissue evidence="11">Leaf</tissue>
    </source>
</reference>
<feature type="compositionally biased region" description="Polar residues" evidence="8">
    <location>
        <begin position="251"/>
        <end position="266"/>
    </location>
</feature>
<dbReference type="Pfam" id="PF19259">
    <property type="entry name" value="Ty3_capsid"/>
    <property type="match status" value="1"/>
</dbReference>
<evidence type="ECO:0000259" key="9">
    <source>
        <dbReference type="PROSITE" id="PS50158"/>
    </source>
</evidence>
<keyword evidence="7" id="KW-0862">Zinc</keyword>
<dbReference type="FunFam" id="3.30.420.10:FF:000032">
    <property type="entry name" value="Retrovirus-related Pol polyprotein from transposon 297-like Protein"/>
    <property type="match status" value="1"/>
</dbReference>
<feature type="compositionally biased region" description="Polar residues" evidence="8">
    <location>
        <begin position="1557"/>
        <end position="1586"/>
    </location>
</feature>
<dbReference type="SUPFAM" id="SSF53098">
    <property type="entry name" value="Ribonuclease H-like"/>
    <property type="match status" value="2"/>
</dbReference>
<evidence type="ECO:0000313" key="11">
    <source>
        <dbReference type="EMBL" id="KAD4584012.1"/>
    </source>
</evidence>
<dbReference type="Pfam" id="PF00665">
    <property type="entry name" value="rve"/>
    <property type="match status" value="1"/>
</dbReference>
<name>A0A5N6N808_9ASTR</name>
<feature type="domain" description="CCHC-type" evidence="9">
    <location>
        <begin position="308"/>
        <end position="324"/>
    </location>
</feature>
<dbReference type="InterPro" id="IPR036875">
    <property type="entry name" value="Znf_CCHC_sf"/>
</dbReference>
<dbReference type="InterPro" id="IPR036397">
    <property type="entry name" value="RNaseH_sf"/>
</dbReference>
<evidence type="ECO:0000313" key="12">
    <source>
        <dbReference type="Proteomes" id="UP000326396"/>
    </source>
</evidence>
<evidence type="ECO:0000259" key="10">
    <source>
        <dbReference type="PROSITE" id="PS50994"/>
    </source>
</evidence>
<dbReference type="InterPro" id="IPR043502">
    <property type="entry name" value="DNA/RNA_pol_sf"/>
</dbReference>
<dbReference type="InterPro" id="IPR000477">
    <property type="entry name" value="RT_dom"/>
</dbReference>
<feature type="domain" description="CCHC-type" evidence="9">
    <location>
        <begin position="339"/>
        <end position="353"/>
    </location>
</feature>
<dbReference type="GO" id="GO:0003676">
    <property type="term" value="F:nucleic acid binding"/>
    <property type="evidence" value="ECO:0007669"/>
    <property type="project" value="InterPro"/>
</dbReference>
<dbReference type="PROSITE" id="PS50994">
    <property type="entry name" value="INTEGRASE"/>
    <property type="match status" value="2"/>
</dbReference>
<keyword evidence="2" id="KW-0548">Nucleotidyltransferase</keyword>
<dbReference type="SUPFAM" id="SSF56672">
    <property type="entry name" value="DNA/RNA polymerases"/>
    <property type="match status" value="1"/>
</dbReference>
<dbReference type="GO" id="GO:0016787">
    <property type="term" value="F:hydrolase activity"/>
    <property type="evidence" value="ECO:0007669"/>
    <property type="project" value="UniProtKB-KW"/>
</dbReference>
<evidence type="ECO:0000256" key="4">
    <source>
        <dbReference type="ARBA" id="ARBA00022759"/>
    </source>
</evidence>
<dbReference type="GO" id="GO:0008270">
    <property type="term" value="F:zinc ion binding"/>
    <property type="evidence" value="ECO:0007669"/>
    <property type="project" value="UniProtKB-KW"/>
</dbReference>
<evidence type="ECO:0000256" key="7">
    <source>
        <dbReference type="PROSITE-ProRule" id="PRU00047"/>
    </source>
</evidence>
<dbReference type="Proteomes" id="UP000326396">
    <property type="component" value="Linkage Group LG2"/>
</dbReference>
<dbReference type="InterPro" id="IPR041373">
    <property type="entry name" value="RT_RNaseH"/>
</dbReference>
<keyword evidence="4" id="KW-0255">Endonuclease</keyword>
<evidence type="ECO:0000256" key="5">
    <source>
        <dbReference type="ARBA" id="ARBA00022801"/>
    </source>
</evidence>
<dbReference type="OrthoDB" id="6430313at2759"/>
<evidence type="ECO:0008006" key="13">
    <source>
        <dbReference type="Google" id="ProtNLM"/>
    </source>
</evidence>
<keyword evidence="5" id="KW-0378">Hydrolase</keyword>
<dbReference type="PANTHER" id="PTHR37984:SF5">
    <property type="entry name" value="PROTEIN NYNRIN-LIKE"/>
    <property type="match status" value="1"/>
</dbReference>
<dbReference type="SUPFAM" id="SSF57756">
    <property type="entry name" value="Retrovirus zinc finger-like domains"/>
    <property type="match status" value="1"/>
</dbReference>
<dbReference type="Pfam" id="PF00098">
    <property type="entry name" value="zf-CCHC"/>
    <property type="match status" value="2"/>
</dbReference>
<dbReference type="InterPro" id="IPR057670">
    <property type="entry name" value="SH3_retrovirus"/>
</dbReference>
<dbReference type="SMART" id="SM00343">
    <property type="entry name" value="ZnF_C2HC"/>
    <property type="match status" value="2"/>
</dbReference>
<dbReference type="Pfam" id="PF00078">
    <property type="entry name" value="RVT_1"/>
    <property type="match status" value="1"/>
</dbReference>
<organism evidence="11 12">
    <name type="scientific">Mikania micrantha</name>
    <name type="common">bitter vine</name>
    <dbReference type="NCBI Taxonomy" id="192012"/>
    <lineage>
        <taxon>Eukaryota</taxon>
        <taxon>Viridiplantae</taxon>
        <taxon>Streptophyta</taxon>
        <taxon>Embryophyta</taxon>
        <taxon>Tracheophyta</taxon>
        <taxon>Spermatophyta</taxon>
        <taxon>Magnoliopsida</taxon>
        <taxon>eudicotyledons</taxon>
        <taxon>Gunneridae</taxon>
        <taxon>Pentapetalae</taxon>
        <taxon>asterids</taxon>
        <taxon>campanulids</taxon>
        <taxon>Asterales</taxon>
        <taxon>Asteraceae</taxon>
        <taxon>Asteroideae</taxon>
        <taxon>Heliantheae alliance</taxon>
        <taxon>Eupatorieae</taxon>
        <taxon>Mikania</taxon>
    </lineage>
</organism>
<dbReference type="InterPro" id="IPR050951">
    <property type="entry name" value="Retrovirus_Pol_polyprotein"/>
</dbReference>
<dbReference type="CDD" id="cd09274">
    <property type="entry name" value="RNase_HI_RT_Ty3"/>
    <property type="match status" value="1"/>
</dbReference>
<keyword evidence="7" id="KW-0479">Metal-binding</keyword>
<evidence type="ECO:0000256" key="2">
    <source>
        <dbReference type="ARBA" id="ARBA00022695"/>
    </source>
</evidence>
<proteinExistence type="predicted"/>
<dbReference type="Gene3D" id="3.10.10.10">
    <property type="entry name" value="HIV Type 1 Reverse Transcriptase, subunit A, domain 1"/>
    <property type="match status" value="2"/>
</dbReference>
<dbReference type="PANTHER" id="PTHR37984">
    <property type="entry name" value="PROTEIN CBG26694"/>
    <property type="match status" value="1"/>
</dbReference>
<dbReference type="InterPro" id="IPR025724">
    <property type="entry name" value="GAG-pre-integrase_dom"/>
</dbReference>
<sequence length="1643" mass="187809">MAGQGTYVRTNDQSINPATIEAMMEQRVNKAIMDYKTTRVNNETNNEAHNNLRGCLFKTFLSYHPLTFKGSEGAGGLLRWIRKTETIFCMCECSEENKVKFATGTLEGQALIWWNSQVQKLSLETANSIPWENFIKMLKEEYHSQNEIKKPEECWSHNMEGSEIEQYTARFHEWCKQCPEMVTPDYRKIDPYVSGLPEQIRNLITTTDPTLIQPTICLAHHLTNQAVTQGKLPKRGEHLKPQDRKRKWESSHNQTPSPSQLQFHNQSTTTSDSTATPSSTKGKNVYQGKYPKCNRCPYHHNGQCERYRCRKCGRNGHMAKECRSKQVGSKDNRKVIKGCYKCGKPGHWRRDCPLLKKVERSTTMSNAFATNPEETKGDSIIMTDYKYTIELANCKLMETRHIFKGCVLVLTGHEIEIDQISVAPRNFDAVNCGQISIQGKQRGITLNIMSCMKANKYPQKGYTAILALITEQPRKEIKGRELLDKGFFRPSFSPRGAPVLFVKKKDRSFRMCIDYRKPKKENDVSKTSFGTRYGHYESLVMPFGLTNAPAVFMNLMNRVCKPYLDKFMIVFIDDILIYFKNREEHAEHLRLALELLKKEQLYAKLSKCEFWIRKFQFPGHVVNKKWIHVDPAKIEAIKNGEAPKTPTEAHEKNYTTHDLELGTVVFASKIWRHYLCGAKCTIFTDNGSLQYVFDQKKLNMRQRRLIEIIGDYGCAIKCHPGKANIVADTLSRKETTKRKWERISMDFITTLPRTASSCDTIWDIVDRLTKSAHFLPIKGTDKLDKLTRIYLKEVVTRHGVPISIISDRDSRVTSHFWRSLHKALGTRLDMSPAYHPQTDGQSERTLQTLEDVLRACVINFGSSWETHLPLVEFSYNNSYHINIQAAPIEALYGRPVTYELNLPVELSREHNVFHVSNLKKYLSDETLAIPLEEIQINEQLHYIEEPVEIMDRELKKLKHSKIPIVKVRWNSRRGPEYTNTKDSVQNMKIGLIGLNRDPSRYAMGTQLSLRGTRSLGGRNLNSPKRVAVRDDRSTSTTAVRGVFREQNDYFNHHGTRRSFLGGAAEAWEQSLEQYNDTTITCDDPRAILRKLSSFSGLFKHHLVNPRLCEPHSATTLTGGHNECNIDVDVGFSDDPQRQMGTVEFRHNMLFTEHECIVLKPGFAIPNDQVLLRAPRRNNTYMLDMSTTTPLSTISCFVSKASLDESSLWHRRLCHVNLKNMNKLVKNNLVTGLPTKEFICVDKCVACLKGKQHKSSHHAKEINSLTTVLHLLHMDLFGPTSVKSLGRKSYCLVITDDFSRYTWVFFLNTKDETAEILKSFILRVENESDHHVKIIRSDQGTEFKNYVLNSFCESKGITRQFSAPRTPQQNGVAERRNRTLIEAARTMLSDAKLLITFWAEAVNTACYVQNRLLVVKTHGMTPYEIWHKRKPFIGFLKPFGCQCFILNTKDHLAKFAEKSAEGYFVGYSSHAKAYRVYIKASRIIEESANVQFNEHTLNKPGTGPDWLFDLDSFTSVFNLVKEYVPVSQSATTDTSKCTREDDFHVELPIPSRQILAESSSAQNGVSQPETINTSQVGPSIESTSGLQHQEEVGSPSAEANTLETTFPRDNQPTTVQIQNPQDMPEIQLVVVLPNLESINLDESS</sequence>
<dbReference type="InterPro" id="IPR043128">
    <property type="entry name" value="Rev_trsase/Diguanyl_cyclase"/>
</dbReference>
<evidence type="ECO:0000256" key="8">
    <source>
        <dbReference type="SAM" id="MobiDB-lite"/>
    </source>
</evidence>
<feature type="compositionally biased region" description="Polar residues" evidence="8">
    <location>
        <begin position="1596"/>
        <end position="1611"/>
    </location>
</feature>